<dbReference type="Proteomes" id="UP001500523">
    <property type="component" value="Unassembled WGS sequence"/>
</dbReference>
<evidence type="ECO:0000313" key="2">
    <source>
        <dbReference type="EMBL" id="GAA3693282.1"/>
    </source>
</evidence>
<protein>
    <recommendedName>
        <fullName evidence="4">AsnC family protein</fullName>
    </recommendedName>
</protein>
<gene>
    <name evidence="2" type="ORF">GCM10022268_00290</name>
</gene>
<feature type="region of interest" description="Disordered" evidence="1">
    <location>
        <begin position="1"/>
        <end position="21"/>
    </location>
</feature>
<name>A0ABP7CMG4_9SPHN</name>
<keyword evidence="3" id="KW-1185">Reference proteome</keyword>
<accession>A0ABP7CMG4</accession>
<proteinExistence type="predicted"/>
<reference evidence="3" key="1">
    <citation type="journal article" date="2019" name="Int. J. Syst. Evol. Microbiol.">
        <title>The Global Catalogue of Microorganisms (GCM) 10K type strain sequencing project: providing services to taxonomists for standard genome sequencing and annotation.</title>
        <authorList>
            <consortium name="The Broad Institute Genomics Platform"/>
            <consortium name="The Broad Institute Genome Sequencing Center for Infectious Disease"/>
            <person name="Wu L."/>
            <person name="Ma J."/>
        </authorList>
    </citation>
    <scope>NUCLEOTIDE SEQUENCE [LARGE SCALE GENOMIC DNA]</scope>
    <source>
        <strain evidence="3">JCM 17498</strain>
    </source>
</reference>
<evidence type="ECO:0008006" key="4">
    <source>
        <dbReference type="Google" id="ProtNLM"/>
    </source>
</evidence>
<sequence length="77" mass="8639">MPDGAPPARRPPRRWSDEDDDDLRLRIAARQQIGDIARAMNRTVDGIRGRAATLRLRLPGRNRPWRTNGGAVPDGQD</sequence>
<comment type="caution">
    <text evidence="2">The sequence shown here is derived from an EMBL/GenBank/DDBJ whole genome shotgun (WGS) entry which is preliminary data.</text>
</comment>
<evidence type="ECO:0000256" key="1">
    <source>
        <dbReference type="SAM" id="MobiDB-lite"/>
    </source>
</evidence>
<dbReference type="EMBL" id="BAABBF010000001">
    <property type="protein sequence ID" value="GAA3693282.1"/>
    <property type="molecule type" value="Genomic_DNA"/>
</dbReference>
<organism evidence="2 3">
    <name type="scientific">Sphingomonas cynarae</name>
    <dbReference type="NCBI Taxonomy" id="930197"/>
    <lineage>
        <taxon>Bacteria</taxon>
        <taxon>Pseudomonadati</taxon>
        <taxon>Pseudomonadota</taxon>
        <taxon>Alphaproteobacteria</taxon>
        <taxon>Sphingomonadales</taxon>
        <taxon>Sphingomonadaceae</taxon>
        <taxon>Sphingomonas</taxon>
    </lineage>
</organism>
<evidence type="ECO:0000313" key="3">
    <source>
        <dbReference type="Proteomes" id="UP001500523"/>
    </source>
</evidence>